<evidence type="ECO:0000313" key="2">
    <source>
        <dbReference type="Proteomes" id="UP000183832"/>
    </source>
</evidence>
<name>A0A1J1IF53_9DIPT</name>
<keyword evidence="2" id="KW-1185">Reference proteome</keyword>
<sequence length="94" mass="10949">MQTIEIEWNSDTKTTDDLGFFNLLPFTMVIILIKHPKTKSSHLLLHHLKKRHCSMYQISAALGKCIELRRIVMTEDRGLVQVIEFALRLAKMQI</sequence>
<gene>
    <name evidence="1" type="ORF">CLUMA_CG010497</name>
</gene>
<organism evidence="1 2">
    <name type="scientific">Clunio marinus</name>
    <dbReference type="NCBI Taxonomy" id="568069"/>
    <lineage>
        <taxon>Eukaryota</taxon>
        <taxon>Metazoa</taxon>
        <taxon>Ecdysozoa</taxon>
        <taxon>Arthropoda</taxon>
        <taxon>Hexapoda</taxon>
        <taxon>Insecta</taxon>
        <taxon>Pterygota</taxon>
        <taxon>Neoptera</taxon>
        <taxon>Endopterygota</taxon>
        <taxon>Diptera</taxon>
        <taxon>Nematocera</taxon>
        <taxon>Chironomoidea</taxon>
        <taxon>Chironomidae</taxon>
        <taxon>Clunio</taxon>
    </lineage>
</organism>
<reference evidence="1 2" key="1">
    <citation type="submission" date="2015-04" db="EMBL/GenBank/DDBJ databases">
        <authorList>
            <person name="Syromyatnikov M.Y."/>
            <person name="Popov V.N."/>
        </authorList>
    </citation>
    <scope>NUCLEOTIDE SEQUENCE [LARGE SCALE GENOMIC DNA]</scope>
</reference>
<dbReference type="EMBL" id="CVRI01000046">
    <property type="protein sequence ID" value="CRK97081.1"/>
    <property type="molecule type" value="Genomic_DNA"/>
</dbReference>
<dbReference type="Proteomes" id="UP000183832">
    <property type="component" value="Unassembled WGS sequence"/>
</dbReference>
<accession>A0A1J1IF53</accession>
<dbReference type="AlphaFoldDB" id="A0A1J1IF53"/>
<protein>
    <submittedName>
        <fullName evidence="1">CLUMA_CG010497, isoform A</fullName>
    </submittedName>
</protein>
<proteinExistence type="predicted"/>
<evidence type="ECO:0000313" key="1">
    <source>
        <dbReference type="EMBL" id="CRK97081.1"/>
    </source>
</evidence>